<dbReference type="Proteomes" id="UP000585665">
    <property type="component" value="Unassembled WGS sequence"/>
</dbReference>
<accession>A0A850P6C7</accession>
<dbReference type="EMBL" id="JABXXR010000030">
    <property type="protein sequence ID" value="NVN40177.1"/>
    <property type="molecule type" value="Genomic_DNA"/>
</dbReference>
<dbReference type="AlphaFoldDB" id="A0A850P6C7"/>
<dbReference type="RefSeq" id="WP_176613149.1">
    <property type="nucleotide sequence ID" value="NZ_JABXXR010000030.1"/>
</dbReference>
<proteinExistence type="predicted"/>
<sequence>MKPLFCGLAVCLLATPVSGARRAYAAHGYPAQAACWTALPADDERPDVTCLSLSEPVLEGLRHATEAQVTARMGVPGKGGKPVHFESASRDPGAFSGFVDLGYTRGRVSRLLAVISQVKPDGMAGPMMTWRWDARTGACSDFPGSTHRCPDD</sequence>
<comment type="caution">
    <text evidence="2">The sequence shown here is derived from an EMBL/GenBank/DDBJ whole genome shotgun (WGS) entry which is preliminary data.</text>
</comment>
<feature type="signal peptide" evidence="1">
    <location>
        <begin position="1"/>
        <end position="25"/>
    </location>
</feature>
<evidence type="ECO:0000313" key="3">
    <source>
        <dbReference type="Proteomes" id="UP000585665"/>
    </source>
</evidence>
<keyword evidence="3" id="KW-1185">Reference proteome</keyword>
<organism evidence="2 3">
    <name type="scientific">Ameyamaea chiangmaiensis</name>
    <dbReference type="NCBI Taxonomy" id="442969"/>
    <lineage>
        <taxon>Bacteria</taxon>
        <taxon>Pseudomonadati</taxon>
        <taxon>Pseudomonadota</taxon>
        <taxon>Alphaproteobacteria</taxon>
        <taxon>Acetobacterales</taxon>
        <taxon>Acetobacteraceae</taxon>
        <taxon>Ameyamaea</taxon>
    </lineage>
</organism>
<gene>
    <name evidence="2" type="ORF">HUK82_06305</name>
</gene>
<feature type="chain" id="PRO_5032925767" evidence="1">
    <location>
        <begin position="26"/>
        <end position="152"/>
    </location>
</feature>
<evidence type="ECO:0000313" key="2">
    <source>
        <dbReference type="EMBL" id="NVN40177.1"/>
    </source>
</evidence>
<keyword evidence="1" id="KW-0732">Signal</keyword>
<protein>
    <submittedName>
        <fullName evidence="2">Uncharacterized protein</fullName>
    </submittedName>
</protein>
<name>A0A850P6C7_9PROT</name>
<evidence type="ECO:0000256" key="1">
    <source>
        <dbReference type="SAM" id="SignalP"/>
    </source>
</evidence>
<reference evidence="2 3" key="1">
    <citation type="submission" date="2020-06" db="EMBL/GenBank/DDBJ databases">
        <title>Description of novel acetic acid bacteria.</title>
        <authorList>
            <person name="Sombolestani A."/>
        </authorList>
    </citation>
    <scope>NUCLEOTIDE SEQUENCE [LARGE SCALE GENOMIC DNA]</scope>
    <source>
        <strain evidence="2 3">LMG 27010</strain>
    </source>
</reference>